<comment type="caution">
    <text evidence="5">Lacks conserved residue(s) required for the propagation of feature annotation.</text>
</comment>
<dbReference type="CDD" id="cd02440">
    <property type="entry name" value="AdoMet_MTases"/>
    <property type="match status" value="1"/>
</dbReference>
<name>A0AAV2W1I7_9BIFI</name>
<dbReference type="InterPro" id="IPR007848">
    <property type="entry name" value="Small_mtfrase_dom"/>
</dbReference>
<evidence type="ECO:0000256" key="3">
    <source>
        <dbReference type="ARBA" id="ARBA00022691"/>
    </source>
</evidence>
<dbReference type="PANTHER" id="PTHR18895">
    <property type="entry name" value="HEMK METHYLTRANSFERASE"/>
    <property type="match status" value="1"/>
</dbReference>
<comment type="similarity">
    <text evidence="5">Belongs to the protein N5-glutamine methyltransferase family. PrmC subfamily.</text>
</comment>
<dbReference type="GO" id="GO:0003676">
    <property type="term" value="F:nucleic acid binding"/>
    <property type="evidence" value="ECO:0007669"/>
    <property type="project" value="InterPro"/>
</dbReference>
<gene>
    <name evidence="5" type="primary">prmC</name>
    <name evidence="8" type="ORF">BANIM336_00827</name>
</gene>
<dbReference type="NCBIfam" id="TIGR03534">
    <property type="entry name" value="RF_mod_PrmC"/>
    <property type="match status" value="1"/>
</dbReference>
<dbReference type="NCBIfam" id="TIGR00536">
    <property type="entry name" value="hemK_fam"/>
    <property type="match status" value="1"/>
</dbReference>
<feature type="domain" description="Methyltransferase small" evidence="6">
    <location>
        <begin position="145"/>
        <end position="235"/>
    </location>
</feature>
<dbReference type="Pfam" id="PF17827">
    <property type="entry name" value="PrmC_N"/>
    <property type="match status" value="1"/>
</dbReference>
<dbReference type="InterPro" id="IPR019874">
    <property type="entry name" value="RF_methyltr_PrmC"/>
</dbReference>
<dbReference type="SUPFAM" id="SSF53335">
    <property type="entry name" value="S-adenosyl-L-methionine-dependent methyltransferases"/>
    <property type="match status" value="1"/>
</dbReference>
<dbReference type="InterPro" id="IPR040758">
    <property type="entry name" value="PrmC_N"/>
</dbReference>
<dbReference type="Gene3D" id="3.40.50.150">
    <property type="entry name" value="Vaccinia Virus protein VP39"/>
    <property type="match status" value="1"/>
</dbReference>
<organism evidence="8 9">
    <name type="scientific">Bifidobacterium animalis subsp. animalis IM386</name>
    <dbReference type="NCBI Taxonomy" id="1402194"/>
    <lineage>
        <taxon>Bacteria</taxon>
        <taxon>Bacillati</taxon>
        <taxon>Actinomycetota</taxon>
        <taxon>Actinomycetes</taxon>
        <taxon>Bifidobacteriales</taxon>
        <taxon>Bifidobacteriaceae</taxon>
        <taxon>Bifidobacterium</taxon>
    </lineage>
</organism>
<evidence type="ECO:0000256" key="5">
    <source>
        <dbReference type="HAMAP-Rule" id="MF_02126"/>
    </source>
</evidence>
<keyword evidence="1 5" id="KW-0489">Methyltransferase</keyword>
<keyword evidence="2 5" id="KW-0808">Transferase</keyword>
<comment type="caution">
    <text evidence="8">The sequence shown here is derived from an EMBL/GenBank/DDBJ whole genome shotgun (WGS) entry which is preliminary data.</text>
</comment>
<dbReference type="InterPro" id="IPR004556">
    <property type="entry name" value="HemK-like"/>
</dbReference>
<dbReference type="EMBL" id="CBUQ010000007">
    <property type="protein sequence ID" value="CDI67506.1"/>
    <property type="molecule type" value="Genomic_DNA"/>
</dbReference>
<dbReference type="AlphaFoldDB" id="A0AAV2W1I7"/>
<dbReference type="GO" id="GO:0032259">
    <property type="term" value="P:methylation"/>
    <property type="evidence" value="ECO:0007669"/>
    <property type="project" value="UniProtKB-KW"/>
</dbReference>
<feature type="domain" description="Release factor glutamine methyltransferase N-terminal" evidence="7">
    <location>
        <begin position="20"/>
        <end position="104"/>
    </location>
</feature>
<dbReference type="PANTHER" id="PTHR18895:SF74">
    <property type="entry name" value="MTRF1L RELEASE FACTOR GLUTAMINE METHYLTRANSFERASE"/>
    <property type="match status" value="1"/>
</dbReference>
<dbReference type="InterPro" id="IPR029063">
    <property type="entry name" value="SAM-dependent_MTases_sf"/>
</dbReference>
<dbReference type="InterPro" id="IPR050320">
    <property type="entry name" value="N5-glutamine_MTase"/>
</dbReference>
<proteinExistence type="inferred from homology"/>
<dbReference type="EC" id="2.1.1.297" evidence="5"/>
<dbReference type="Gene3D" id="1.10.8.10">
    <property type="entry name" value="DNA helicase RuvA subunit, C-terminal domain"/>
    <property type="match status" value="1"/>
</dbReference>
<evidence type="ECO:0000256" key="1">
    <source>
        <dbReference type="ARBA" id="ARBA00022603"/>
    </source>
</evidence>
<dbReference type="HAMAP" id="MF_02126">
    <property type="entry name" value="RF_methyltr_PrmC"/>
    <property type="match status" value="1"/>
</dbReference>
<evidence type="ECO:0000259" key="6">
    <source>
        <dbReference type="Pfam" id="PF05175"/>
    </source>
</evidence>
<evidence type="ECO:0000256" key="2">
    <source>
        <dbReference type="ARBA" id="ARBA00022679"/>
    </source>
</evidence>
<keyword evidence="3 5" id="KW-0949">S-adenosyl-L-methionine</keyword>
<evidence type="ECO:0000313" key="9">
    <source>
        <dbReference type="Proteomes" id="UP000035645"/>
    </source>
</evidence>
<dbReference type="GO" id="GO:0102559">
    <property type="term" value="F:peptide chain release factor N(5)-glutamine methyltransferase activity"/>
    <property type="evidence" value="ECO:0007669"/>
    <property type="project" value="UniProtKB-EC"/>
</dbReference>
<dbReference type="Proteomes" id="UP000035645">
    <property type="component" value="Unassembled WGS sequence"/>
</dbReference>
<comment type="catalytic activity">
    <reaction evidence="4 5">
        <text>L-glutaminyl-[peptide chain release factor] + S-adenosyl-L-methionine = N(5)-methyl-L-glutaminyl-[peptide chain release factor] + S-adenosyl-L-homocysteine + H(+)</text>
        <dbReference type="Rhea" id="RHEA:42896"/>
        <dbReference type="Rhea" id="RHEA-COMP:10271"/>
        <dbReference type="Rhea" id="RHEA-COMP:10272"/>
        <dbReference type="ChEBI" id="CHEBI:15378"/>
        <dbReference type="ChEBI" id="CHEBI:30011"/>
        <dbReference type="ChEBI" id="CHEBI:57856"/>
        <dbReference type="ChEBI" id="CHEBI:59789"/>
        <dbReference type="ChEBI" id="CHEBI:61891"/>
        <dbReference type="EC" id="2.1.1.297"/>
    </reaction>
</comment>
<dbReference type="Pfam" id="PF05175">
    <property type="entry name" value="MTS"/>
    <property type="match status" value="1"/>
</dbReference>
<dbReference type="InterPro" id="IPR002052">
    <property type="entry name" value="DNA_methylase_N6_adenine_CS"/>
</dbReference>
<evidence type="ECO:0000313" key="8">
    <source>
        <dbReference type="EMBL" id="CDI67506.1"/>
    </source>
</evidence>
<reference evidence="8 9" key="2">
    <citation type="submission" date="2015-01" db="EMBL/GenBank/DDBJ databases">
        <title>Genome sequence of a Bifidobacterium animalis strain.</title>
        <authorList>
            <person name="Bogovic-Matijasic B."/>
            <person name="Hacin B."/>
            <person name="Citar M."/>
            <person name="Svigelj K."/>
            <person name="Stempelj M."/>
            <person name="Rogelj I."/>
        </authorList>
    </citation>
    <scope>NUCLEOTIDE SEQUENCE [LARGE SCALE GENOMIC DNA]</scope>
    <source>
        <strain evidence="8 9">IM386</strain>
    </source>
</reference>
<evidence type="ECO:0000259" key="7">
    <source>
        <dbReference type="Pfam" id="PF17827"/>
    </source>
</evidence>
<evidence type="ECO:0000256" key="4">
    <source>
        <dbReference type="ARBA" id="ARBA00048391"/>
    </source>
</evidence>
<protein>
    <recommendedName>
        <fullName evidence="5">Release factor glutamine methyltransferase</fullName>
        <shortName evidence="5">RF MTase</shortName>
        <ecNumber evidence="5">2.1.1.297</ecNumber>
    </recommendedName>
    <alternativeName>
        <fullName evidence="5">N5-glutamine methyltransferase PrmC</fullName>
    </alternativeName>
    <alternativeName>
        <fullName evidence="5">Protein-(glutamine-N5) MTase PrmC</fullName>
    </alternativeName>
    <alternativeName>
        <fullName evidence="5">Protein-glutamine N-methyltransferase PrmC</fullName>
    </alternativeName>
</protein>
<dbReference type="PROSITE" id="PS00092">
    <property type="entry name" value="N6_MTASE"/>
    <property type="match status" value="1"/>
</dbReference>
<reference evidence="8 9" key="1">
    <citation type="submission" date="2013-10" db="EMBL/GenBank/DDBJ databases">
        <authorList>
            <person name="Manrique M."/>
        </authorList>
    </citation>
    <scope>NUCLEOTIDE SEQUENCE [LARGE SCALE GENOMIC DNA]</scope>
    <source>
        <strain evidence="8 9">IM386</strain>
    </source>
</reference>
<feature type="binding site" evidence="5">
    <location>
        <position position="174"/>
    </location>
    <ligand>
        <name>S-adenosyl-L-methionine</name>
        <dbReference type="ChEBI" id="CHEBI:59789"/>
    </ligand>
</feature>
<sequence>MARIPTAFTRYGKAQMTTDQLIHRCAEYLREAGVDTPEHDVKLIMADVLGCSLSDVEAAAIMRTDVRALCAKYGKDDDDVELVHTFKHMVCRRHAREPLQYIVGHAPFRYLDLEVGPGVFIPRQETELLAQDAIDWVTRHGIYSPRIVDLCAGSGALGLALATEIPGAQVWGVELSPQAAVWTRRNIARISRTYPDITANYHLEIADATCPITLAHLDGTVDVVVSNPPYVPQAQVPQQPEVRDFDPSLALYGGSSDGMLIPEQIIRRAYALLRPGGLFLMEHDISQPDRTVAFARASGFSDARTGVDLTYRPRYLVATK</sequence>
<feature type="binding site" evidence="5">
    <location>
        <begin position="227"/>
        <end position="230"/>
    </location>
    <ligand>
        <name>substrate</name>
    </ligand>
</feature>
<accession>A0AAV2W1I7</accession>
<comment type="function">
    <text evidence="5">Methylates the class 1 translation termination release factors RF1/PrfA and RF2/PrfB on the glutamine residue of the universally conserved GGQ motif.</text>
</comment>
<feature type="binding site" evidence="5">
    <location>
        <position position="227"/>
    </location>
    <ligand>
        <name>S-adenosyl-L-methionine</name>
        <dbReference type="ChEBI" id="CHEBI:59789"/>
    </ligand>
</feature>